<evidence type="ECO:0000256" key="10">
    <source>
        <dbReference type="RuleBase" id="RU000488"/>
    </source>
</evidence>
<feature type="repeat" description="Solcar" evidence="9">
    <location>
        <begin position="1"/>
        <end position="73"/>
    </location>
</feature>
<dbReference type="GO" id="GO:0005471">
    <property type="term" value="F:ATP:ADP antiporter activity"/>
    <property type="evidence" value="ECO:0007669"/>
    <property type="project" value="UniProtKB-UniRule"/>
</dbReference>
<evidence type="ECO:0000313" key="12">
    <source>
        <dbReference type="EnsemblPlants" id="AET3Gv20617400.3"/>
    </source>
</evidence>
<evidence type="ECO:0000256" key="9">
    <source>
        <dbReference type="PROSITE-ProRule" id="PRU00282"/>
    </source>
</evidence>
<reference evidence="12" key="5">
    <citation type="journal article" date="2021" name="G3 (Bethesda)">
        <title>Aegilops tauschii genome assembly Aet v5.0 features greater sequence contiguity and improved annotation.</title>
        <authorList>
            <person name="Wang L."/>
            <person name="Zhu T."/>
            <person name="Rodriguez J.C."/>
            <person name="Deal K.R."/>
            <person name="Dubcovsky J."/>
            <person name="McGuire P.E."/>
            <person name="Lux T."/>
            <person name="Spannagl M."/>
            <person name="Mayer K.F.X."/>
            <person name="Baldrich P."/>
            <person name="Meyers B.C."/>
            <person name="Huo N."/>
            <person name="Gu Y.Q."/>
            <person name="Zhou H."/>
            <person name="Devos K.M."/>
            <person name="Bennetzen J.L."/>
            <person name="Unver T."/>
            <person name="Budak H."/>
            <person name="Gulick P.J."/>
            <person name="Galiba G."/>
            <person name="Kalapos B."/>
            <person name="Nelson D.R."/>
            <person name="Li P."/>
            <person name="You F.M."/>
            <person name="Luo M.C."/>
            <person name="Dvorak J."/>
        </authorList>
    </citation>
    <scope>NUCLEOTIDE SEQUENCE [LARGE SCALE GENOMIC DNA]</scope>
    <source>
        <strain evidence="12">cv. AL8/78</strain>
    </source>
</reference>
<dbReference type="PANTHER" id="PTHR45635:SF31">
    <property type="entry name" value="ADP_ATP TRANSLOCASE"/>
    <property type="match status" value="1"/>
</dbReference>
<dbReference type="EnsemblPlants" id="AET3Gv20617400.3">
    <property type="protein sequence ID" value="AET3Gv20617400.3"/>
    <property type="gene ID" value="AET3Gv20617400"/>
</dbReference>
<evidence type="ECO:0000256" key="1">
    <source>
        <dbReference type="ARBA" id="ARBA00004141"/>
    </source>
</evidence>
<keyword evidence="13" id="KW-1185">Reference proteome</keyword>
<evidence type="ECO:0000256" key="3">
    <source>
        <dbReference type="ARBA" id="ARBA00022448"/>
    </source>
</evidence>
<accession>A0A453F9V7</accession>
<keyword evidence="6" id="KW-1133">Transmembrane helix</keyword>
<reference evidence="12" key="4">
    <citation type="submission" date="2019-03" db="UniProtKB">
        <authorList>
            <consortium name="EnsemblPlants"/>
        </authorList>
    </citation>
    <scope>IDENTIFICATION</scope>
</reference>
<comment type="function">
    <text evidence="11">Catalyzes the exchange of ADP and ATP across the membrane.</text>
</comment>
<reference evidence="13" key="2">
    <citation type="journal article" date="2017" name="Nat. Plants">
        <title>The Aegilops tauschii genome reveals multiple impacts of transposons.</title>
        <authorList>
            <person name="Zhao G."/>
            <person name="Zou C."/>
            <person name="Li K."/>
            <person name="Wang K."/>
            <person name="Li T."/>
            <person name="Gao L."/>
            <person name="Zhang X."/>
            <person name="Wang H."/>
            <person name="Yang Z."/>
            <person name="Liu X."/>
            <person name="Jiang W."/>
            <person name="Mao L."/>
            <person name="Kong X."/>
            <person name="Jiao Y."/>
            <person name="Jia J."/>
        </authorList>
    </citation>
    <scope>NUCLEOTIDE SEQUENCE [LARGE SCALE GENOMIC DNA]</scope>
    <source>
        <strain evidence="13">cv. AL8/78</strain>
    </source>
</reference>
<reference evidence="13" key="1">
    <citation type="journal article" date="2014" name="Science">
        <title>Ancient hybridizations among the ancestral genomes of bread wheat.</title>
        <authorList>
            <consortium name="International Wheat Genome Sequencing Consortium,"/>
            <person name="Marcussen T."/>
            <person name="Sandve S.R."/>
            <person name="Heier L."/>
            <person name="Spannagl M."/>
            <person name="Pfeifer M."/>
            <person name="Jakobsen K.S."/>
            <person name="Wulff B.B."/>
            <person name="Steuernagel B."/>
            <person name="Mayer K.F."/>
            <person name="Olsen O.A."/>
        </authorList>
    </citation>
    <scope>NUCLEOTIDE SEQUENCE [LARGE SCALE GENOMIC DNA]</scope>
    <source>
        <strain evidence="13">cv. AL8/78</strain>
    </source>
</reference>
<evidence type="ECO:0000256" key="8">
    <source>
        <dbReference type="ARBA" id="ARBA00024143"/>
    </source>
</evidence>
<comment type="subunit">
    <text evidence="11">Monomer.</text>
</comment>
<evidence type="ECO:0000256" key="7">
    <source>
        <dbReference type="ARBA" id="ARBA00023136"/>
    </source>
</evidence>
<dbReference type="PROSITE" id="PS50920">
    <property type="entry name" value="SOLCAR"/>
    <property type="match status" value="1"/>
</dbReference>
<dbReference type="GO" id="GO:1990544">
    <property type="term" value="P:mitochondrial ATP transmembrane transport"/>
    <property type="evidence" value="ECO:0007669"/>
    <property type="project" value="InterPro"/>
</dbReference>
<dbReference type="InterPro" id="IPR018108">
    <property type="entry name" value="MCP_transmembrane"/>
</dbReference>
<comment type="subcellular location">
    <subcellularLocation>
        <location evidence="1 11">Membrane</location>
        <topology evidence="1 11">Multi-pass membrane protein</topology>
    </subcellularLocation>
</comment>
<dbReference type="GO" id="GO:0140021">
    <property type="term" value="P:mitochondrial ADP transmembrane transport"/>
    <property type="evidence" value="ECO:0007669"/>
    <property type="project" value="InterPro"/>
</dbReference>
<dbReference type="Gene3D" id="1.50.40.10">
    <property type="entry name" value="Mitochondrial carrier domain"/>
    <property type="match status" value="1"/>
</dbReference>
<dbReference type="PANTHER" id="PTHR45635">
    <property type="entry name" value="ADP,ATP CARRIER PROTEIN 1-RELATED-RELATED"/>
    <property type="match status" value="1"/>
</dbReference>
<dbReference type="InterPro" id="IPR002067">
    <property type="entry name" value="MCP"/>
</dbReference>
<keyword evidence="7 9" id="KW-0472">Membrane</keyword>
<dbReference type="InterPro" id="IPR023395">
    <property type="entry name" value="MCP_dom_sf"/>
</dbReference>
<dbReference type="Gramene" id="AET3Gv20617400.3">
    <property type="protein sequence ID" value="AET3Gv20617400.3"/>
    <property type="gene ID" value="AET3Gv20617400"/>
</dbReference>
<evidence type="ECO:0000313" key="13">
    <source>
        <dbReference type="Proteomes" id="UP000015105"/>
    </source>
</evidence>
<comment type="similarity">
    <text evidence="2 10">Belongs to the mitochondrial carrier (TC 2.A.29) family.</text>
</comment>
<organism evidence="12 13">
    <name type="scientific">Aegilops tauschii subsp. strangulata</name>
    <name type="common">Goatgrass</name>
    <dbReference type="NCBI Taxonomy" id="200361"/>
    <lineage>
        <taxon>Eukaryota</taxon>
        <taxon>Viridiplantae</taxon>
        <taxon>Streptophyta</taxon>
        <taxon>Embryophyta</taxon>
        <taxon>Tracheophyta</taxon>
        <taxon>Spermatophyta</taxon>
        <taxon>Magnoliopsida</taxon>
        <taxon>Liliopsida</taxon>
        <taxon>Poales</taxon>
        <taxon>Poaceae</taxon>
        <taxon>BOP clade</taxon>
        <taxon>Pooideae</taxon>
        <taxon>Triticodae</taxon>
        <taxon>Triticeae</taxon>
        <taxon>Triticinae</taxon>
        <taxon>Aegilops</taxon>
    </lineage>
</organism>
<dbReference type="GO" id="GO:0005743">
    <property type="term" value="C:mitochondrial inner membrane"/>
    <property type="evidence" value="ECO:0007669"/>
    <property type="project" value="InterPro"/>
</dbReference>
<reference evidence="12" key="3">
    <citation type="journal article" date="2017" name="Nature">
        <title>Genome sequence of the progenitor of the wheat D genome Aegilops tauschii.</title>
        <authorList>
            <person name="Luo M.C."/>
            <person name="Gu Y.Q."/>
            <person name="Puiu D."/>
            <person name="Wang H."/>
            <person name="Twardziok S.O."/>
            <person name="Deal K.R."/>
            <person name="Huo N."/>
            <person name="Zhu T."/>
            <person name="Wang L."/>
            <person name="Wang Y."/>
            <person name="McGuire P.E."/>
            <person name="Liu S."/>
            <person name="Long H."/>
            <person name="Ramasamy R.K."/>
            <person name="Rodriguez J.C."/>
            <person name="Van S.L."/>
            <person name="Yuan L."/>
            <person name="Wang Z."/>
            <person name="Xia Z."/>
            <person name="Xiao L."/>
            <person name="Anderson O.D."/>
            <person name="Ouyang S."/>
            <person name="Liang Y."/>
            <person name="Zimin A.V."/>
            <person name="Pertea G."/>
            <person name="Qi P."/>
            <person name="Bennetzen J.L."/>
            <person name="Dai X."/>
            <person name="Dawson M.W."/>
            <person name="Muller H.G."/>
            <person name="Kugler K."/>
            <person name="Rivarola-Duarte L."/>
            <person name="Spannagl M."/>
            <person name="Mayer K.F.X."/>
            <person name="Lu F.H."/>
            <person name="Bevan M.W."/>
            <person name="Leroy P."/>
            <person name="Li P."/>
            <person name="You F.M."/>
            <person name="Sun Q."/>
            <person name="Liu Z."/>
            <person name="Lyons E."/>
            <person name="Wicker T."/>
            <person name="Salzberg S.L."/>
            <person name="Devos K.M."/>
            <person name="Dvorak J."/>
        </authorList>
    </citation>
    <scope>NUCLEOTIDE SEQUENCE [LARGE SCALE GENOMIC DNA]</scope>
    <source>
        <strain evidence="12">cv. AL8/78</strain>
    </source>
</reference>
<dbReference type="Proteomes" id="UP000015105">
    <property type="component" value="Chromosome 3D"/>
</dbReference>
<dbReference type="SUPFAM" id="SSF103506">
    <property type="entry name" value="Mitochondrial carrier"/>
    <property type="match status" value="1"/>
</dbReference>
<evidence type="ECO:0000256" key="11">
    <source>
        <dbReference type="RuleBase" id="RU368008"/>
    </source>
</evidence>
<keyword evidence="3 10" id="KW-0813">Transport</keyword>
<comment type="catalytic activity">
    <reaction evidence="8">
        <text>ADP(in) + ATP(out) = ADP(out) + ATP(in)</text>
        <dbReference type="Rhea" id="RHEA:34999"/>
        <dbReference type="ChEBI" id="CHEBI:30616"/>
        <dbReference type="ChEBI" id="CHEBI:456216"/>
    </reaction>
    <physiologicalReaction direction="left-to-right" evidence="8">
        <dbReference type="Rhea" id="RHEA:35000"/>
    </physiologicalReaction>
</comment>
<dbReference type="PRINTS" id="PR00926">
    <property type="entry name" value="MITOCARRIER"/>
</dbReference>
<keyword evidence="5" id="KW-0677">Repeat</keyword>
<dbReference type="AlphaFoldDB" id="A0A453F9V7"/>
<evidence type="ECO:0000256" key="6">
    <source>
        <dbReference type="ARBA" id="ARBA00022989"/>
    </source>
</evidence>
<sequence>MLLFWAAAGCTTLVIIYPLDIAHTRLAADIGRKDTRQFRGIRHFIQTIYRKNGILGIYRGLPASLQGHIFWRL</sequence>
<name>A0A453F9V7_AEGTS</name>
<keyword evidence="4 9" id="KW-0812">Transmembrane</keyword>
<evidence type="ECO:0000256" key="2">
    <source>
        <dbReference type="ARBA" id="ARBA00006375"/>
    </source>
</evidence>
<evidence type="ECO:0000256" key="5">
    <source>
        <dbReference type="ARBA" id="ARBA00022737"/>
    </source>
</evidence>
<evidence type="ECO:0000256" key="4">
    <source>
        <dbReference type="ARBA" id="ARBA00022692"/>
    </source>
</evidence>
<proteinExistence type="inferred from homology"/>
<dbReference type="Pfam" id="PF00153">
    <property type="entry name" value="Mito_carr"/>
    <property type="match status" value="1"/>
</dbReference>
<protein>
    <recommendedName>
        <fullName evidence="11">ADP/ATP translocase</fullName>
    </recommendedName>
    <alternativeName>
        <fullName evidence="11">ADP,ATP carrier protein</fullName>
    </alternativeName>
</protein>
<dbReference type="InterPro" id="IPR002113">
    <property type="entry name" value="ADT_euk_type"/>
</dbReference>